<dbReference type="Gene3D" id="3.20.20.80">
    <property type="entry name" value="Glycosidases"/>
    <property type="match status" value="1"/>
</dbReference>
<keyword evidence="7" id="KW-1185">Reference proteome</keyword>
<evidence type="ECO:0000313" key="7">
    <source>
        <dbReference type="Proteomes" id="UP001432011"/>
    </source>
</evidence>
<dbReference type="Pfam" id="PF01229">
    <property type="entry name" value="Glyco_hydro_39"/>
    <property type="match status" value="1"/>
</dbReference>
<feature type="signal peptide" evidence="4">
    <location>
        <begin position="1"/>
        <end position="28"/>
    </location>
</feature>
<dbReference type="PANTHER" id="PTHR12631">
    <property type="entry name" value="ALPHA-L-IDURONIDASE"/>
    <property type="match status" value="1"/>
</dbReference>
<evidence type="ECO:0000256" key="4">
    <source>
        <dbReference type="SAM" id="SignalP"/>
    </source>
</evidence>
<keyword evidence="3" id="KW-0326">Glycosidase</keyword>
<keyword evidence="4" id="KW-0732">Signal</keyword>
<dbReference type="InterPro" id="IPR017853">
    <property type="entry name" value="GH"/>
</dbReference>
<feature type="domain" description="Glycosyl hydrolases family 39 N-terminal catalytic" evidence="5">
    <location>
        <begin position="101"/>
        <end position="269"/>
    </location>
</feature>
<organism evidence="6 7">
    <name type="scientific">Microbispora hainanensis</name>
    <dbReference type="NCBI Taxonomy" id="568844"/>
    <lineage>
        <taxon>Bacteria</taxon>
        <taxon>Bacillati</taxon>
        <taxon>Actinomycetota</taxon>
        <taxon>Actinomycetes</taxon>
        <taxon>Streptosporangiales</taxon>
        <taxon>Streptosporangiaceae</taxon>
        <taxon>Microbispora</taxon>
    </lineage>
</organism>
<comment type="similarity">
    <text evidence="1">Belongs to the glycosyl hydrolase 39 family.</text>
</comment>
<proteinExistence type="inferred from homology"/>
<dbReference type="PANTHER" id="PTHR12631:SF10">
    <property type="entry name" value="BETA-XYLOSIDASE-LIKE PROTEIN-RELATED"/>
    <property type="match status" value="1"/>
</dbReference>
<name>A0ABZ1ST46_9ACTN</name>
<dbReference type="Proteomes" id="UP001432011">
    <property type="component" value="Chromosome"/>
</dbReference>
<accession>A0ABZ1ST46</accession>
<evidence type="ECO:0000256" key="2">
    <source>
        <dbReference type="ARBA" id="ARBA00022801"/>
    </source>
</evidence>
<protein>
    <recommendedName>
        <fullName evidence="5">Glycosyl hydrolases family 39 N-terminal catalytic domain-containing protein</fullName>
    </recommendedName>
</protein>
<dbReference type="SUPFAM" id="SSF51445">
    <property type="entry name" value="(Trans)glycosidases"/>
    <property type="match status" value="1"/>
</dbReference>
<dbReference type="InterPro" id="IPR049166">
    <property type="entry name" value="GH39_cat"/>
</dbReference>
<dbReference type="RefSeq" id="WP_328709306.1">
    <property type="nucleotide sequence ID" value="NZ_CP108085.1"/>
</dbReference>
<evidence type="ECO:0000259" key="5">
    <source>
        <dbReference type="Pfam" id="PF01229"/>
    </source>
</evidence>
<evidence type="ECO:0000256" key="3">
    <source>
        <dbReference type="ARBA" id="ARBA00023295"/>
    </source>
</evidence>
<dbReference type="InterPro" id="IPR051923">
    <property type="entry name" value="Glycosyl_Hydrolase_39"/>
</dbReference>
<reference evidence="6" key="1">
    <citation type="submission" date="2022-10" db="EMBL/GenBank/DDBJ databases">
        <title>The complete genomes of actinobacterial strains from the NBC collection.</title>
        <authorList>
            <person name="Joergensen T.S."/>
            <person name="Alvarez Arevalo M."/>
            <person name="Sterndorff E.B."/>
            <person name="Faurdal D."/>
            <person name="Vuksanovic O."/>
            <person name="Mourched A.-S."/>
            <person name="Charusanti P."/>
            <person name="Shaw S."/>
            <person name="Blin K."/>
            <person name="Weber T."/>
        </authorList>
    </citation>
    <scope>NUCLEOTIDE SEQUENCE</scope>
    <source>
        <strain evidence="6">NBC_00254</strain>
    </source>
</reference>
<evidence type="ECO:0000313" key="6">
    <source>
        <dbReference type="EMBL" id="WUP74777.1"/>
    </source>
</evidence>
<evidence type="ECO:0000256" key="1">
    <source>
        <dbReference type="ARBA" id="ARBA00008875"/>
    </source>
</evidence>
<gene>
    <name evidence="6" type="ORF">OG913_36375</name>
</gene>
<keyword evidence="2" id="KW-0378">Hydrolase</keyword>
<feature type="chain" id="PRO_5047471560" description="Glycosyl hydrolases family 39 N-terminal catalytic domain-containing protein" evidence="4">
    <location>
        <begin position="29"/>
        <end position="635"/>
    </location>
</feature>
<dbReference type="EMBL" id="CP108085">
    <property type="protein sequence ID" value="WUP74777.1"/>
    <property type="molecule type" value="Genomic_DNA"/>
</dbReference>
<sequence length="635" mass="69355">MKRPLRTLATVATTLLISTALAARPVHAADATVTADFATPVDYPLVKSKFGLFNSGYVSPARWKRDAAKMAALRPARVRWETMWGNEQHGWTPLVTGSPAHPRYHFAQIDRLADLIKTAGAQPVPALTYTPGILKPPGGNWNDPPKDPSVWATKIVPALVAHWKKTGRRAGSYEIWNEPDLPGVFWTGTQQQYLDLYRDASRAIRAADPDAYVEGPALCCVGWKTEFVNRVLADNLPLDGFSFHAYTDATDGSLENNYQGATDSGLTAYRMATVDDNLNEYNWSHDFTVPTDVITHRGAAELLKSFKALLAKPWITHVEWAQFQDPVCPTTCDVIGLLDREGHVRASYNAFKLYAGMPVARKQLTIDGAVDGLASSDSHKSGVLLWNTSGTTQDVTASLTNIPFAEGDFRVYRIDADHASYEDNPASETLTPVEQQLGVSTAGLTWTGTIPDHGIVYLEAEDGTGTSSLDPVDVGTVIRDLQYMPNHGKKSYASFDRRTWTAEIGMGTETWADTAAGVVATDLPGTLRIRAESTGTFQNLDANSLHGVRIDFETASGYTKGVLLHGGLYNSTRSAPMPWGTKRQADQVIHVTDFSDFTVNLPDLAPPGWTGRVTMSFHQQNTGPGTRTTFTVRPA</sequence>